<proteinExistence type="predicted"/>
<feature type="compositionally biased region" description="Polar residues" evidence="1">
    <location>
        <begin position="1"/>
        <end position="13"/>
    </location>
</feature>
<keyword evidence="2" id="KW-1133">Transmembrane helix</keyword>
<dbReference type="InterPro" id="IPR011009">
    <property type="entry name" value="Kinase-like_dom_sf"/>
</dbReference>
<sequence length="501" mass="53028">MQPRQQGQTTTVEATGVLFEPRSDDPGALVDAAGRQPVIDLTRRLRPASTPIDDKKLTPFLGYWGQLRPGQSPEAYVIKVIRIATTPHGRPDAGTPLVGPQASRLLANEEEAARRNGLLPDDVPATGVGGGYAWVVRRYIHGLTLSQTRTQGGLEGNRGVLARLLLARIAELHTRTYNGHPLFHGDIKPANVIVQVAGREITGVELIDYESGGATGDDGPAWRHATFQFASPEHFLSPRIDQASDVFSWGLTVLDMYAPNRHPFVGDLEDLREYEEAYGTGRPADEAVLACIVDPVVRECVRLALTVRSDERPSARALYSRLTAGSAARPAGPVQAPTTTFELPRRDVDDPDATALRNYGLSGEGPGGPAATYVPGGPAATYVPGGPAATSAPGTPYAPGDPATRVAPTRAVPVPLGEEEPPPPVERPRAGLPTDTADPDSVPAQLAAWWRQVFTVEGYLGAETFGPGLWAGYLAATVLAGIGVGVLVGVVLLALGRVLVP</sequence>
<dbReference type="PROSITE" id="PS00108">
    <property type="entry name" value="PROTEIN_KINASE_ST"/>
    <property type="match status" value="1"/>
</dbReference>
<feature type="domain" description="Protein kinase" evidence="3">
    <location>
        <begin position="53"/>
        <end position="322"/>
    </location>
</feature>
<dbReference type="InterPro" id="IPR000719">
    <property type="entry name" value="Prot_kinase_dom"/>
</dbReference>
<keyword evidence="2" id="KW-0812">Transmembrane</keyword>
<dbReference type="InterPro" id="IPR008271">
    <property type="entry name" value="Ser/Thr_kinase_AS"/>
</dbReference>
<evidence type="ECO:0000256" key="2">
    <source>
        <dbReference type="SAM" id="Phobius"/>
    </source>
</evidence>
<dbReference type="Proteomes" id="UP000386847">
    <property type="component" value="Chromosome"/>
</dbReference>
<evidence type="ECO:0000259" key="3">
    <source>
        <dbReference type="PROSITE" id="PS50011"/>
    </source>
</evidence>
<keyword evidence="2" id="KW-0472">Membrane</keyword>
<dbReference type="SUPFAM" id="SSF56112">
    <property type="entry name" value="Protein kinase-like (PK-like)"/>
    <property type="match status" value="1"/>
</dbReference>
<feature type="region of interest" description="Disordered" evidence="1">
    <location>
        <begin position="1"/>
        <end position="27"/>
    </location>
</feature>
<dbReference type="AlphaFoldDB" id="A0A5Q2FB85"/>
<reference evidence="4 5" key="1">
    <citation type="submission" date="2019-10" db="EMBL/GenBank/DDBJ databases">
        <title>Genomic analysis of Raineyella sp. CBA3103.</title>
        <authorList>
            <person name="Roh S.W."/>
        </authorList>
    </citation>
    <scope>NUCLEOTIDE SEQUENCE [LARGE SCALE GENOMIC DNA]</scope>
    <source>
        <strain evidence="4 5">CBA3103</strain>
    </source>
</reference>
<gene>
    <name evidence="4" type="ORF">Rai3103_08240</name>
</gene>
<protein>
    <recommendedName>
        <fullName evidence="3">Protein kinase domain-containing protein</fullName>
    </recommendedName>
</protein>
<accession>A0A5Q2FB85</accession>
<evidence type="ECO:0000256" key="1">
    <source>
        <dbReference type="SAM" id="MobiDB-lite"/>
    </source>
</evidence>
<dbReference type="KEGG" id="rain:Rai3103_08240"/>
<feature type="transmembrane region" description="Helical" evidence="2">
    <location>
        <begin position="470"/>
        <end position="495"/>
    </location>
</feature>
<feature type="region of interest" description="Disordered" evidence="1">
    <location>
        <begin position="413"/>
        <end position="439"/>
    </location>
</feature>
<dbReference type="GO" id="GO:0004672">
    <property type="term" value="F:protein kinase activity"/>
    <property type="evidence" value="ECO:0007669"/>
    <property type="project" value="InterPro"/>
</dbReference>
<dbReference type="RefSeq" id="WP_153572191.1">
    <property type="nucleotide sequence ID" value="NZ_CP045725.1"/>
</dbReference>
<evidence type="ECO:0000313" key="4">
    <source>
        <dbReference type="EMBL" id="QGF23661.1"/>
    </source>
</evidence>
<dbReference type="Gene3D" id="1.10.510.10">
    <property type="entry name" value="Transferase(Phosphotransferase) domain 1"/>
    <property type="match status" value="1"/>
</dbReference>
<keyword evidence="5" id="KW-1185">Reference proteome</keyword>
<name>A0A5Q2FB85_9ACTN</name>
<feature type="region of interest" description="Disordered" evidence="1">
    <location>
        <begin position="326"/>
        <end position="350"/>
    </location>
</feature>
<organism evidence="4 5">
    <name type="scientific">Raineyella fluvialis</name>
    <dbReference type="NCBI Taxonomy" id="2662261"/>
    <lineage>
        <taxon>Bacteria</taxon>
        <taxon>Bacillati</taxon>
        <taxon>Actinomycetota</taxon>
        <taxon>Actinomycetes</taxon>
        <taxon>Propionibacteriales</taxon>
        <taxon>Propionibacteriaceae</taxon>
        <taxon>Raineyella</taxon>
    </lineage>
</organism>
<dbReference type="GO" id="GO:0005524">
    <property type="term" value="F:ATP binding"/>
    <property type="evidence" value="ECO:0007669"/>
    <property type="project" value="InterPro"/>
</dbReference>
<dbReference type="EMBL" id="CP045725">
    <property type="protein sequence ID" value="QGF23661.1"/>
    <property type="molecule type" value="Genomic_DNA"/>
</dbReference>
<evidence type="ECO:0000313" key="5">
    <source>
        <dbReference type="Proteomes" id="UP000386847"/>
    </source>
</evidence>
<dbReference type="PROSITE" id="PS50011">
    <property type="entry name" value="PROTEIN_KINASE_DOM"/>
    <property type="match status" value="1"/>
</dbReference>